<dbReference type="Pfam" id="PF00534">
    <property type="entry name" value="Glycos_transf_1"/>
    <property type="match status" value="1"/>
</dbReference>
<dbReference type="Pfam" id="PF13579">
    <property type="entry name" value="Glyco_trans_4_4"/>
    <property type="match status" value="1"/>
</dbReference>
<dbReference type="PANTHER" id="PTHR45947:SF3">
    <property type="entry name" value="SULFOQUINOVOSYL TRANSFERASE SQD2"/>
    <property type="match status" value="1"/>
</dbReference>
<dbReference type="InterPro" id="IPR050194">
    <property type="entry name" value="Glycosyltransferase_grp1"/>
</dbReference>
<dbReference type="HOGENOM" id="CLU_009583_2_1_0"/>
<dbReference type="eggNOG" id="COG0438">
    <property type="taxonomic scope" value="Bacteria"/>
</dbReference>
<evidence type="ECO:0000313" key="3">
    <source>
        <dbReference type="EMBL" id="CAD72648.1"/>
    </source>
</evidence>
<keyword evidence="3" id="KW-0808">Transferase</keyword>
<accession>Q7UVS3</accession>
<dbReference type="PATRIC" id="fig|243090.15.peg.1130"/>
<dbReference type="InterPro" id="IPR028098">
    <property type="entry name" value="Glyco_trans_4-like_N"/>
</dbReference>
<keyword evidence="4" id="KW-1185">Reference proteome</keyword>
<dbReference type="RefSeq" id="WP_011118864.1">
    <property type="nucleotide sequence ID" value="NC_005027.1"/>
</dbReference>
<dbReference type="STRING" id="243090.RB2471"/>
<dbReference type="EMBL" id="BX294137">
    <property type="protein sequence ID" value="CAD72648.1"/>
    <property type="molecule type" value="Genomic_DNA"/>
</dbReference>
<sequence>MVAGINCFDCLKSLIASKTDTTDLQTHHRLSQISYMIDYRREKPRVAMVTSSVTRAAGGLAPIVLRLTASLVNSGYPATILSVEDEYWSDVSKKIGAAAGEAFPACGPAKVRSAVRYSPGLHRRLEQLCPEVAHTHGLWQYPSMAVLKWGQSTKRPWVVSPQGMLDKWALDQSPVKKRVASIAFESKHLGQAGCVHALAEGEYEAIRAFGIRSPICLIPNGVDSPEFAIGQEPAWKNDCGDRRVLLFLGRIHPKKGLSELIEAWRMLNEQDPVTCKWFLAIVGWDDGNHLQALRQQAADAGLSDCIGFYGPVFDGGKSATLSSANAFVLPSYSEGMPMAVLEAWSHGLVAAITPKCNLSEGYEHGGAVKILPEPHSIASGLQSILRLKESEQAIRSQMARAFAEEQFSWKIIANKFRSVYDWLAGHDSRPNCVRLD</sequence>
<feature type="domain" description="Glycosyltransferase subfamily 4-like N-terminal" evidence="2">
    <location>
        <begin position="58"/>
        <end position="221"/>
    </location>
</feature>
<evidence type="ECO:0000313" key="4">
    <source>
        <dbReference type="Proteomes" id="UP000001025"/>
    </source>
</evidence>
<evidence type="ECO:0000259" key="1">
    <source>
        <dbReference type="Pfam" id="PF00534"/>
    </source>
</evidence>
<feature type="domain" description="Glycosyl transferase family 1" evidence="1">
    <location>
        <begin position="240"/>
        <end position="396"/>
    </location>
</feature>
<dbReference type="Proteomes" id="UP000001025">
    <property type="component" value="Chromosome"/>
</dbReference>
<protein>
    <submittedName>
        <fullName evidence="3">Uncharacterized protein</fullName>
    </submittedName>
</protein>
<dbReference type="GO" id="GO:0016757">
    <property type="term" value="F:glycosyltransferase activity"/>
    <property type="evidence" value="ECO:0007669"/>
    <property type="project" value="UniProtKB-KW"/>
</dbReference>
<dbReference type="EnsemblBacteria" id="CAD72648">
    <property type="protein sequence ID" value="CAD72648"/>
    <property type="gene ID" value="RB2471"/>
</dbReference>
<gene>
    <name evidence="3" type="ordered locus">RB2471</name>
</gene>
<reference evidence="3 4" key="1">
    <citation type="journal article" date="2003" name="Proc. Natl. Acad. Sci. U.S.A.">
        <title>Complete genome sequence of the marine planctomycete Pirellula sp. strain 1.</title>
        <authorList>
            <person name="Gloeckner F.O."/>
            <person name="Kube M."/>
            <person name="Bauer M."/>
            <person name="Teeling H."/>
            <person name="Lombardot T."/>
            <person name="Ludwig W."/>
            <person name="Gade D."/>
            <person name="Beck A."/>
            <person name="Borzym K."/>
            <person name="Heitmann K."/>
            <person name="Rabus R."/>
            <person name="Schlesner H."/>
            <person name="Amann R."/>
            <person name="Reinhardt R."/>
        </authorList>
    </citation>
    <scope>NUCLEOTIDE SEQUENCE [LARGE SCALE GENOMIC DNA]</scope>
    <source>
        <strain evidence="4">DSM 10527 / NCIMB 13988 / SH1</strain>
    </source>
</reference>
<proteinExistence type="predicted"/>
<dbReference type="CDD" id="cd03821">
    <property type="entry name" value="GT4_Bme6-like"/>
    <property type="match status" value="1"/>
</dbReference>
<dbReference type="PANTHER" id="PTHR45947">
    <property type="entry name" value="SULFOQUINOVOSYL TRANSFERASE SQD2"/>
    <property type="match status" value="1"/>
</dbReference>
<evidence type="ECO:0000259" key="2">
    <source>
        <dbReference type="Pfam" id="PF13579"/>
    </source>
</evidence>
<dbReference type="AlphaFoldDB" id="Q7UVS3"/>
<dbReference type="InParanoid" id="Q7UVS3"/>
<dbReference type="KEGG" id="rba:RB2471"/>
<organism evidence="3 4">
    <name type="scientific">Rhodopirellula baltica (strain DSM 10527 / NCIMB 13988 / SH1)</name>
    <dbReference type="NCBI Taxonomy" id="243090"/>
    <lineage>
        <taxon>Bacteria</taxon>
        <taxon>Pseudomonadati</taxon>
        <taxon>Planctomycetota</taxon>
        <taxon>Planctomycetia</taxon>
        <taxon>Pirellulales</taxon>
        <taxon>Pirellulaceae</taxon>
        <taxon>Rhodopirellula</taxon>
    </lineage>
</organism>
<dbReference type="Gene3D" id="3.40.50.2000">
    <property type="entry name" value="Glycogen Phosphorylase B"/>
    <property type="match status" value="2"/>
</dbReference>
<name>Q7UVS3_RHOBA</name>
<dbReference type="CAZy" id="GT4">
    <property type="family name" value="Glycosyltransferase Family 4"/>
</dbReference>
<dbReference type="InterPro" id="IPR001296">
    <property type="entry name" value="Glyco_trans_1"/>
</dbReference>
<keyword evidence="3" id="KW-0328">Glycosyltransferase</keyword>
<dbReference type="SUPFAM" id="SSF53756">
    <property type="entry name" value="UDP-Glycosyltransferase/glycogen phosphorylase"/>
    <property type="match status" value="1"/>
</dbReference>
<dbReference type="OrthoDB" id="232381at2"/>